<protein>
    <submittedName>
        <fullName evidence="1">Uncharacterized protein</fullName>
    </submittedName>
</protein>
<dbReference type="STRING" id="1210090.GCA_001613185_02455"/>
<reference evidence="1 2" key="1">
    <citation type="submission" date="2018-06" db="EMBL/GenBank/DDBJ databases">
        <title>Genomic Encyclopedia of Type Strains, Phase IV (KMG-IV): sequencing the most valuable type-strain genomes for metagenomic binning, comparative biology and taxonomic classification.</title>
        <authorList>
            <person name="Goeker M."/>
        </authorList>
    </citation>
    <scope>NUCLEOTIDE SEQUENCE [LARGE SCALE GENOMIC DNA]</scope>
    <source>
        <strain evidence="1 2">DSM 44599</strain>
    </source>
</reference>
<keyword evidence="2" id="KW-1185">Reference proteome</keyword>
<organism evidence="1 2">
    <name type="scientific">Nocardia puris</name>
    <dbReference type="NCBI Taxonomy" id="208602"/>
    <lineage>
        <taxon>Bacteria</taxon>
        <taxon>Bacillati</taxon>
        <taxon>Actinomycetota</taxon>
        <taxon>Actinomycetes</taxon>
        <taxon>Mycobacteriales</taxon>
        <taxon>Nocardiaceae</taxon>
        <taxon>Nocardia</taxon>
    </lineage>
</organism>
<evidence type="ECO:0000313" key="1">
    <source>
        <dbReference type="EMBL" id="RBO82088.1"/>
    </source>
</evidence>
<dbReference type="EMBL" id="QNRE01000025">
    <property type="protein sequence ID" value="RBO82088.1"/>
    <property type="molecule type" value="Genomic_DNA"/>
</dbReference>
<dbReference type="Proteomes" id="UP000252586">
    <property type="component" value="Unassembled WGS sequence"/>
</dbReference>
<proteinExistence type="predicted"/>
<sequence length="232" mass="25688">MSYREAGPEHECRAARRCKARVRDDEGAWHGVGVERPNTLCRACEADAFAAIRDLPDDYRLLSAARTGPRSRQLQQRVAGTMERPIPIRLPIDTLQSDIDVEATRWAARLPGDDPAGVLECLALVGRTLGTLVDLPPQEVTVWVPHPDGGDSWGRTVLDGVDAVQRLAALHRRAVRLLGLEPDRDERLHDACHVCGLQALTVSVRTRLITCRACRNVWDETVFARLNDPLAA</sequence>
<dbReference type="OrthoDB" id="4557407at2"/>
<comment type="caution">
    <text evidence="1">The sequence shown here is derived from an EMBL/GenBank/DDBJ whole genome shotgun (WGS) entry which is preliminary data.</text>
</comment>
<dbReference type="RefSeq" id="WP_067507996.1">
    <property type="nucleotide sequence ID" value="NZ_QNRE01000025.1"/>
</dbReference>
<name>A0A366CYM1_9NOCA</name>
<accession>A0A366CYM1</accession>
<evidence type="ECO:0000313" key="2">
    <source>
        <dbReference type="Proteomes" id="UP000252586"/>
    </source>
</evidence>
<dbReference type="AlphaFoldDB" id="A0A366CYM1"/>
<gene>
    <name evidence="1" type="ORF">DFR74_12543</name>
</gene>